<proteinExistence type="predicted"/>
<dbReference type="AlphaFoldDB" id="A4XD28"/>
<dbReference type="eggNOG" id="COG5659">
    <property type="taxonomic scope" value="Bacteria"/>
</dbReference>
<dbReference type="HOGENOM" id="CLU_1132982_0_0_11"/>
<dbReference type="InterPro" id="IPR017853">
    <property type="entry name" value="GH"/>
</dbReference>
<evidence type="ECO:0000313" key="1">
    <source>
        <dbReference type="EMBL" id="ABP56835.1"/>
    </source>
</evidence>
<dbReference type="KEGG" id="stp:Strop_4407"/>
<organism evidence="1 2">
    <name type="scientific">Salinispora tropica (strain ATCC BAA-916 / DSM 44818 / JCM 13857 / NBRC 105044 / CNB-440)</name>
    <dbReference type="NCBI Taxonomy" id="369723"/>
    <lineage>
        <taxon>Bacteria</taxon>
        <taxon>Bacillati</taxon>
        <taxon>Actinomycetota</taxon>
        <taxon>Actinomycetes</taxon>
        <taxon>Micromonosporales</taxon>
        <taxon>Micromonosporaceae</taxon>
        <taxon>Salinispora</taxon>
    </lineage>
</organism>
<sequence>MPPRSRCAMERVREQPGRGVLDYAGRDGHTLIDRRVYLSASWTEDRDRCQAAGVPDEVGFAATSDLAAQMITSALDCRGAGQVGGGPGPLGLRDPRAGSYLPVIHALRDDLTLLHGQNYNSGPILGLDNHYHTMGGADFPIAMTDMLLAGFPVAGNPDRVFAALRENQVAFGAPSSVSAGNGYVPPVGVQAAVNCLVHGQSCGSYSPHSGTNPTFRGLMTWSVNWDRYYNCKFQLHHGPFLKALP</sequence>
<dbReference type="STRING" id="369723.Strop_4407"/>
<dbReference type="Proteomes" id="UP000000235">
    <property type="component" value="Chromosome"/>
</dbReference>
<evidence type="ECO:0000313" key="2">
    <source>
        <dbReference type="Proteomes" id="UP000000235"/>
    </source>
</evidence>
<dbReference type="CAZy" id="GH18">
    <property type="family name" value="Glycoside Hydrolase Family 18"/>
</dbReference>
<dbReference type="SUPFAM" id="SSF51445">
    <property type="entry name" value="(Trans)glycosidases"/>
    <property type="match status" value="1"/>
</dbReference>
<reference evidence="2" key="1">
    <citation type="journal article" date="2007" name="Proc. Natl. Acad. Sci. U.S.A.">
        <title>Genome sequencing reveals complex secondary metabolome in the marine actinomycete Salinispora tropica.</title>
        <authorList>
            <person name="Udwary D.W."/>
            <person name="Zeigler L."/>
            <person name="Asolkar R.N."/>
            <person name="Singan V."/>
            <person name="Lapidus A."/>
            <person name="Fenical W."/>
            <person name="Jensen P.R."/>
            <person name="Moore B.S."/>
        </authorList>
    </citation>
    <scope>NUCLEOTIDE SEQUENCE [LARGE SCALE GENOMIC DNA]</scope>
    <source>
        <strain evidence="2">ATCC BAA-916 / DSM 44818 / CNB-440</strain>
    </source>
</reference>
<accession>A4XD28</accession>
<name>A4XD28_SALTO</name>
<dbReference type="eggNOG" id="COG3469">
    <property type="taxonomic scope" value="Bacteria"/>
</dbReference>
<evidence type="ECO:0008006" key="3">
    <source>
        <dbReference type="Google" id="ProtNLM"/>
    </source>
</evidence>
<gene>
    <name evidence="1" type="ordered locus">Strop_4407</name>
</gene>
<keyword evidence="2" id="KW-1185">Reference proteome</keyword>
<dbReference type="Gene3D" id="3.20.20.80">
    <property type="entry name" value="Glycosidases"/>
    <property type="match status" value="1"/>
</dbReference>
<dbReference type="EMBL" id="CP000667">
    <property type="protein sequence ID" value="ABP56835.1"/>
    <property type="molecule type" value="Genomic_DNA"/>
</dbReference>
<protein>
    <recommendedName>
        <fullName evidence="3">Chitinase</fullName>
    </recommendedName>
</protein>